<keyword evidence="5 6" id="KW-0408">Iron</keyword>
<dbReference type="InterPro" id="IPR051395">
    <property type="entry name" value="Cytochrome_c_Peroxidase/MauG"/>
</dbReference>
<proteinExistence type="predicted"/>
<dbReference type="PROSITE" id="PS51007">
    <property type="entry name" value="CYTC"/>
    <property type="match status" value="2"/>
</dbReference>
<comment type="subcellular location">
    <subcellularLocation>
        <location evidence="1">Cell envelope</location>
    </subcellularLocation>
</comment>
<dbReference type="InterPro" id="IPR004852">
    <property type="entry name" value="Di-haem_cyt_c_peroxidsae"/>
</dbReference>
<dbReference type="EC" id="1.11.1.5" evidence="9"/>
<feature type="domain" description="Cytochrome c" evidence="8">
    <location>
        <begin position="245"/>
        <end position="345"/>
    </location>
</feature>
<dbReference type="Pfam" id="PF00034">
    <property type="entry name" value="Cytochrom_C"/>
    <property type="match status" value="1"/>
</dbReference>
<dbReference type="GO" id="GO:0046872">
    <property type="term" value="F:metal ion binding"/>
    <property type="evidence" value="ECO:0007669"/>
    <property type="project" value="UniProtKB-KW"/>
</dbReference>
<keyword evidence="9" id="KW-0575">Peroxidase</keyword>
<evidence type="ECO:0000256" key="4">
    <source>
        <dbReference type="ARBA" id="ARBA00023002"/>
    </source>
</evidence>
<keyword evidence="3 6" id="KW-0479">Metal-binding</keyword>
<dbReference type="GO" id="GO:0020037">
    <property type="term" value="F:heme binding"/>
    <property type="evidence" value="ECO:0007669"/>
    <property type="project" value="InterPro"/>
</dbReference>
<evidence type="ECO:0000256" key="5">
    <source>
        <dbReference type="ARBA" id="ARBA00023004"/>
    </source>
</evidence>
<dbReference type="SUPFAM" id="SSF46626">
    <property type="entry name" value="Cytochrome c"/>
    <property type="match status" value="2"/>
</dbReference>
<keyword evidence="7" id="KW-0472">Membrane</keyword>
<dbReference type="EMBL" id="JAUSUL010000001">
    <property type="protein sequence ID" value="MDQ0314989.1"/>
    <property type="molecule type" value="Genomic_DNA"/>
</dbReference>
<evidence type="ECO:0000256" key="2">
    <source>
        <dbReference type="ARBA" id="ARBA00022617"/>
    </source>
</evidence>
<dbReference type="GO" id="GO:0004130">
    <property type="term" value="F:cytochrome-c peroxidase activity"/>
    <property type="evidence" value="ECO:0007669"/>
    <property type="project" value="UniProtKB-EC"/>
</dbReference>
<sequence length="357" mass="38410">MEVSNEQEDGQSRRGHCFASRRVPPVRLSGAAMVCAMYSRSIGFALAVTVTGAAIAWFVLSGHRDASAEPNGPAHLRSAEPIVPLPAEPDLDDARVALGERLFHDPRLSGSGTLRCSSCHDLGSNGASNVPRDLGDGGELLAVNTPTVFNVGYSFRLGWEGRFRHLSEHAAALIENPLIMGVSLDEVVDRLRVDRELVAAFQRAYGRPVDRANLIDALVTFERSLVTPNARFDSWLNGDPDALSEIEIEGYRLFKSTGCASCHQGVALGANLFQRQGVFEPLVPPPPDIVRVPSLRNIAATAPYFHDGSAATLAQAVRRMARAQLNSSLADDEVDKLVAFLGTLTGEYRGAPVHPAP</sequence>
<feature type="domain" description="Cytochrome c" evidence="8">
    <location>
        <begin position="94"/>
        <end position="222"/>
    </location>
</feature>
<name>A0AAE3VMS0_9HYPH</name>
<dbReference type="PANTHER" id="PTHR30600:SF7">
    <property type="entry name" value="CYTOCHROME C PEROXIDASE-RELATED"/>
    <property type="match status" value="1"/>
</dbReference>
<evidence type="ECO:0000313" key="9">
    <source>
        <dbReference type="EMBL" id="MDQ0314989.1"/>
    </source>
</evidence>
<evidence type="ECO:0000256" key="6">
    <source>
        <dbReference type="PROSITE-ProRule" id="PRU00433"/>
    </source>
</evidence>
<keyword evidence="2 6" id="KW-0349">Heme</keyword>
<dbReference type="GO" id="GO:0030313">
    <property type="term" value="C:cell envelope"/>
    <property type="evidence" value="ECO:0007669"/>
    <property type="project" value="UniProtKB-SubCell"/>
</dbReference>
<gene>
    <name evidence="9" type="ORF">J2S73_001426</name>
</gene>
<keyword evidence="7" id="KW-1133">Transmembrane helix</keyword>
<feature type="transmembrane region" description="Helical" evidence="7">
    <location>
        <begin position="42"/>
        <end position="60"/>
    </location>
</feature>
<evidence type="ECO:0000256" key="7">
    <source>
        <dbReference type="SAM" id="Phobius"/>
    </source>
</evidence>
<keyword evidence="10" id="KW-1185">Reference proteome</keyword>
<dbReference type="InterPro" id="IPR036909">
    <property type="entry name" value="Cyt_c-like_dom_sf"/>
</dbReference>
<dbReference type="GO" id="GO:0009055">
    <property type="term" value="F:electron transfer activity"/>
    <property type="evidence" value="ECO:0007669"/>
    <property type="project" value="InterPro"/>
</dbReference>
<organism evidence="9 10">
    <name type="scientific">Amorphus orientalis</name>
    <dbReference type="NCBI Taxonomy" id="649198"/>
    <lineage>
        <taxon>Bacteria</taxon>
        <taxon>Pseudomonadati</taxon>
        <taxon>Pseudomonadota</taxon>
        <taxon>Alphaproteobacteria</taxon>
        <taxon>Hyphomicrobiales</taxon>
        <taxon>Amorphaceae</taxon>
        <taxon>Amorphus</taxon>
    </lineage>
</organism>
<comment type="caution">
    <text evidence="9">The sequence shown here is derived from an EMBL/GenBank/DDBJ whole genome shotgun (WGS) entry which is preliminary data.</text>
</comment>
<dbReference type="InterPro" id="IPR009056">
    <property type="entry name" value="Cyt_c-like_dom"/>
</dbReference>
<dbReference type="Proteomes" id="UP001229244">
    <property type="component" value="Unassembled WGS sequence"/>
</dbReference>
<evidence type="ECO:0000256" key="3">
    <source>
        <dbReference type="ARBA" id="ARBA00022723"/>
    </source>
</evidence>
<keyword evidence="4 9" id="KW-0560">Oxidoreductase</keyword>
<keyword evidence="7" id="KW-0812">Transmembrane</keyword>
<dbReference type="Pfam" id="PF03150">
    <property type="entry name" value="CCP_MauG"/>
    <property type="match status" value="1"/>
</dbReference>
<evidence type="ECO:0000256" key="1">
    <source>
        <dbReference type="ARBA" id="ARBA00004196"/>
    </source>
</evidence>
<protein>
    <submittedName>
        <fullName evidence="9">Cytochrome c peroxidase</fullName>
        <ecNumber evidence="9">1.11.1.5</ecNumber>
    </submittedName>
</protein>
<dbReference type="Gene3D" id="1.10.760.10">
    <property type="entry name" value="Cytochrome c-like domain"/>
    <property type="match status" value="2"/>
</dbReference>
<accession>A0AAE3VMS0</accession>
<evidence type="ECO:0000313" key="10">
    <source>
        <dbReference type="Proteomes" id="UP001229244"/>
    </source>
</evidence>
<evidence type="ECO:0000259" key="8">
    <source>
        <dbReference type="PROSITE" id="PS51007"/>
    </source>
</evidence>
<dbReference type="PANTHER" id="PTHR30600">
    <property type="entry name" value="CYTOCHROME C PEROXIDASE-RELATED"/>
    <property type="match status" value="1"/>
</dbReference>
<dbReference type="RefSeq" id="WP_306884777.1">
    <property type="nucleotide sequence ID" value="NZ_JAUSUL010000001.1"/>
</dbReference>
<dbReference type="AlphaFoldDB" id="A0AAE3VMS0"/>
<reference evidence="9" key="1">
    <citation type="submission" date="2023-07" db="EMBL/GenBank/DDBJ databases">
        <title>Genomic Encyclopedia of Type Strains, Phase IV (KMG-IV): sequencing the most valuable type-strain genomes for metagenomic binning, comparative biology and taxonomic classification.</title>
        <authorList>
            <person name="Goeker M."/>
        </authorList>
    </citation>
    <scope>NUCLEOTIDE SEQUENCE</scope>
    <source>
        <strain evidence="9">DSM 21202</strain>
    </source>
</reference>